<evidence type="ECO:0000313" key="11">
    <source>
        <dbReference type="EMBL" id="AAK57706.1"/>
    </source>
</evidence>
<dbReference type="GO" id="GO:0001228">
    <property type="term" value="F:DNA-binding transcription activator activity, RNA polymerase II-specific"/>
    <property type="evidence" value="ECO:0007669"/>
    <property type="project" value="Ensembl"/>
</dbReference>
<name>F7FNR4_RAT</name>
<dbReference type="GO" id="GO:0000902">
    <property type="term" value="P:cell morphogenesis"/>
    <property type="evidence" value="ECO:0007669"/>
    <property type="project" value="Ensembl"/>
</dbReference>
<reference evidence="11" key="1">
    <citation type="journal article" date="2001" name="Endocrinology">
        <title>Dmrt1 expression is regulated by follicle-stimulating hormone and phorbol esters in postnatal Sertoli cells.</title>
        <authorList>
            <person name="Chen J.K."/>
            <person name="Heckert L.L."/>
        </authorList>
    </citation>
    <scope>NUCLEOTIDE SEQUENCE</scope>
    <source>
        <strain evidence="11">Sprague-Dawley</strain>
    </source>
</reference>
<feature type="region of interest" description="Disordered" evidence="9">
    <location>
        <begin position="317"/>
        <end position="374"/>
    </location>
</feature>
<evidence type="ECO:0000256" key="1">
    <source>
        <dbReference type="ARBA" id="ARBA00006834"/>
    </source>
</evidence>
<dbReference type="PANTHER" id="PTHR12322:SF70">
    <property type="entry name" value="DOUBLESEX- AND MAB-3-RELATED TRANSCRIPTION FACTOR 1"/>
    <property type="match status" value="1"/>
</dbReference>
<feature type="compositionally biased region" description="Gly residues" evidence="9">
    <location>
        <begin position="41"/>
        <end position="63"/>
    </location>
</feature>
<evidence type="ECO:0000313" key="12">
    <source>
        <dbReference type="EMBL" id="EDM13050.1"/>
    </source>
</evidence>
<feature type="region of interest" description="Disordered" evidence="9">
    <location>
        <begin position="154"/>
        <end position="176"/>
    </location>
</feature>
<dbReference type="PROSITE" id="PS50809">
    <property type="entry name" value="DM_2"/>
    <property type="match status" value="1"/>
</dbReference>
<dbReference type="GO" id="GO:0000122">
    <property type="term" value="P:negative regulation of transcription by RNA polymerase II"/>
    <property type="evidence" value="ECO:0007669"/>
    <property type="project" value="Ensembl"/>
</dbReference>
<evidence type="ECO:0000256" key="7">
    <source>
        <dbReference type="ARBA" id="ARBA00023242"/>
    </source>
</evidence>
<dbReference type="GO" id="GO:0045835">
    <property type="term" value="P:negative regulation of meiotic nuclear division"/>
    <property type="evidence" value="ECO:0007669"/>
    <property type="project" value="Ensembl"/>
</dbReference>
<accession>F7FNR4</accession>
<dbReference type="GO" id="GO:0060903">
    <property type="term" value="P:positive regulation of meiosis I"/>
    <property type="evidence" value="ECO:0007669"/>
    <property type="project" value="Ensembl"/>
</dbReference>
<dbReference type="GO" id="GO:0005737">
    <property type="term" value="C:cytoplasm"/>
    <property type="evidence" value="ECO:0007669"/>
    <property type="project" value="Ensembl"/>
</dbReference>
<dbReference type="Pfam" id="PF12374">
    <property type="entry name" value="Dmrt1"/>
    <property type="match status" value="1"/>
</dbReference>
<evidence type="ECO:0000313" key="13">
    <source>
        <dbReference type="RGD" id="621640"/>
    </source>
</evidence>
<feature type="compositionally biased region" description="Polar residues" evidence="9">
    <location>
        <begin position="354"/>
        <end position="364"/>
    </location>
</feature>
<dbReference type="Gene3D" id="4.10.1040.10">
    <property type="entry name" value="DM DNA-binding domain"/>
    <property type="match status" value="1"/>
</dbReference>
<dbReference type="CTD" id="1761"/>
<dbReference type="AGR" id="RGD:621640"/>
<dbReference type="GO" id="GO:0048599">
    <property type="term" value="P:oocyte development"/>
    <property type="evidence" value="ECO:0007669"/>
    <property type="project" value="Ensembl"/>
</dbReference>
<feature type="compositionally biased region" description="Low complexity" evidence="9">
    <location>
        <begin position="326"/>
        <end position="345"/>
    </location>
</feature>
<evidence type="ECO:0000256" key="3">
    <source>
        <dbReference type="ARBA" id="ARBA00022833"/>
    </source>
</evidence>
<comment type="subcellular location">
    <subcellularLocation>
        <location evidence="8">Nucleus</location>
    </subcellularLocation>
</comment>
<dbReference type="EMBL" id="CH473953">
    <property type="protein sequence ID" value="EDM13050.1"/>
    <property type="molecule type" value="Genomic_DNA"/>
</dbReference>
<reference evidence="12" key="3">
    <citation type="journal article" date="2005" name="Genome Res.">
        <title>Gene and alternative splicing annotation with AIR.</title>
        <authorList>
            <person name="Florea L."/>
            <person name="Di Francesco V."/>
            <person name="Miller J."/>
            <person name="Turner R."/>
            <person name="Yao A."/>
            <person name="Harris M."/>
            <person name="Walenz B."/>
            <person name="Mobarry C."/>
            <person name="Merkulov G.V."/>
            <person name="Charlab R."/>
            <person name="Dew I."/>
            <person name="Deng Z."/>
            <person name="Istrail S."/>
            <person name="Li P."/>
            <person name="Sutton G."/>
        </authorList>
    </citation>
    <scope>NUCLEOTIDE SEQUENCE</scope>
    <source>
        <strain evidence="12">BN</strain>
    </source>
</reference>
<dbReference type="GO" id="GO:0002176">
    <property type="term" value="P:male germ cell proliferation"/>
    <property type="evidence" value="ECO:0007669"/>
    <property type="project" value="Ensembl"/>
</dbReference>
<dbReference type="SUPFAM" id="SSF82927">
    <property type="entry name" value="Cysteine-rich DNA binding domain, (DM domain)"/>
    <property type="match status" value="1"/>
</dbReference>
<evidence type="ECO:0000256" key="4">
    <source>
        <dbReference type="ARBA" id="ARBA00023015"/>
    </source>
</evidence>
<dbReference type="AlphaFoldDB" id="F7FNR4"/>
<dbReference type="GO" id="GO:0042802">
    <property type="term" value="F:identical protein binding"/>
    <property type="evidence" value="ECO:0007669"/>
    <property type="project" value="Ensembl"/>
</dbReference>
<dbReference type="SMR" id="F7FNR4"/>
<organism evidence="11">
    <name type="scientific">Rattus norvegicus</name>
    <name type="common">Rat</name>
    <dbReference type="NCBI Taxonomy" id="10116"/>
    <lineage>
        <taxon>Eukaryota</taxon>
        <taxon>Metazoa</taxon>
        <taxon>Chordata</taxon>
        <taxon>Craniata</taxon>
        <taxon>Vertebrata</taxon>
        <taxon>Euteleostomi</taxon>
        <taxon>Mammalia</taxon>
        <taxon>Eutheria</taxon>
        <taxon>Euarchontoglires</taxon>
        <taxon>Glires</taxon>
        <taxon>Rodentia</taxon>
        <taxon>Myomorpha</taxon>
        <taxon>Muroidea</taxon>
        <taxon>Muridae</taxon>
        <taxon>Murinae</taxon>
        <taxon>Rattus</taxon>
    </lineage>
</organism>
<dbReference type="InterPro" id="IPR022114">
    <property type="entry name" value="DMRT1-like"/>
</dbReference>
<dbReference type="GO" id="GO:0003682">
    <property type="term" value="F:chromatin binding"/>
    <property type="evidence" value="ECO:0007669"/>
    <property type="project" value="Ensembl"/>
</dbReference>
<keyword evidence="5 8" id="KW-0238">DNA-binding</keyword>
<proteinExistence type="evidence at transcript level"/>
<feature type="domain" description="DM" evidence="10">
    <location>
        <begin position="74"/>
        <end position="121"/>
    </location>
</feature>
<dbReference type="GO" id="GO:0007283">
    <property type="term" value="P:spermatogenesis"/>
    <property type="evidence" value="ECO:0007669"/>
    <property type="project" value="Ensembl"/>
</dbReference>
<keyword evidence="3 8" id="KW-0862">Zinc</keyword>
<dbReference type="GO" id="GO:0030238">
    <property type="term" value="P:male sex determination"/>
    <property type="evidence" value="ECO:0007669"/>
    <property type="project" value="Ensembl"/>
</dbReference>
<dbReference type="GO" id="GO:0046872">
    <property type="term" value="F:metal ion binding"/>
    <property type="evidence" value="ECO:0007669"/>
    <property type="project" value="UniProtKB-KW"/>
</dbReference>
<dbReference type="InterPro" id="IPR036407">
    <property type="entry name" value="DM_DNA-bd_sf"/>
</dbReference>
<evidence type="ECO:0000256" key="2">
    <source>
        <dbReference type="ARBA" id="ARBA00022723"/>
    </source>
</evidence>
<feature type="region of interest" description="Disordered" evidence="9">
    <location>
        <begin position="1"/>
        <end position="73"/>
    </location>
</feature>
<dbReference type="GO" id="GO:0000987">
    <property type="term" value="F:cis-regulatory region sequence-specific DNA binding"/>
    <property type="evidence" value="ECO:0007669"/>
    <property type="project" value="Ensembl"/>
</dbReference>
<dbReference type="InterPro" id="IPR001275">
    <property type="entry name" value="DM_DNA-bd"/>
</dbReference>
<evidence type="ECO:0000259" key="10">
    <source>
        <dbReference type="PROSITE" id="PS50809"/>
    </source>
</evidence>
<dbReference type="GO" id="GO:1900107">
    <property type="term" value="P:regulation of nodal signaling pathway"/>
    <property type="evidence" value="ECO:0007669"/>
    <property type="project" value="Ensembl"/>
</dbReference>
<dbReference type="OrthoDB" id="9946337at2759"/>
<sequence>MPNDDAFGKPSAPTEVPHAPGAPPQGKAGGYSKATGAMAGAAGGSSAGGSGGASGSGPSGLGSGSKKSPRLPKCARCRNHGYASPLKGHKRFCMWRDCQCKKCSLIAERQRVMAAQVALRRQQAQEEELGISHPIPLPSAAELLVKRENSASNPCLMAESSSSAQPPPASTPTPTVSEGRMVIQDIPAVTSRGHMENAPDLMSDPAYYSSFYQPSLFPYYNNLYNYPQYSMALSAESSSGDVGNPLGGSPVKNSLRSLPAPYVPAQTGNQWQMKTSEGRHPVSSQYRMHSYYGPPSYLGQSMSQIFTFEEGPSYSEAKASVFSPPSSQDSGLVSLSSSSPMSNESTKGVLECESASSEPSSYAVNQVLEEDEDE</sequence>
<keyword evidence="2 8" id="KW-0479">Metal-binding</keyword>
<dbReference type="GeneID" id="114498"/>
<dbReference type="InterPro" id="IPR026607">
    <property type="entry name" value="DMRT"/>
</dbReference>
<dbReference type="SMART" id="SM00301">
    <property type="entry name" value="DM"/>
    <property type="match status" value="1"/>
</dbReference>
<evidence type="ECO:0000256" key="8">
    <source>
        <dbReference type="PROSITE-ProRule" id="PRU00070"/>
    </source>
</evidence>
<dbReference type="Proteomes" id="UP000234681">
    <property type="component" value="Chromosome 1"/>
</dbReference>
<dbReference type="OMA" id="CLMTECS"/>
<dbReference type="GO" id="GO:0060009">
    <property type="term" value="P:Sertoli cell development"/>
    <property type="evidence" value="ECO:0007669"/>
    <property type="project" value="Ensembl"/>
</dbReference>
<evidence type="ECO:0000256" key="6">
    <source>
        <dbReference type="ARBA" id="ARBA00023163"/>
    </source>
</evidence>
<dbReference type="GO" id="GO:2000020">
    <property type="term" value="P:positive regulation of male gonad development"/>
    <property type="evidence" value="ECO:0007669"/>
    <property type="project" value="Ensembl"/>
</dbReference>
<dbReference type="GO" id="GO:0000977">
    <property type="term" value="F:RNA polymerase II transcription regulatory region sequence-specific DNA binding"/>
    <property type="evidence" value="ECO:0007669"/>
    <property type="project" value="Ensembl"/>
</dbReference>
<evidence type="ECO:0000256" key="9">
    <source>
        <dbReference type="SAM" id="MobiDB-lite"/>
    </source>
</evidence>
<feature type="DNA-binding region" description="DM" evidence="8">
    <location>
        <begin position="74"/>
        <end position="121"/>
    </location>
</feature>
<dbReference type="HOGENOM" id="CLU_069148_0_0_1"/>
<reference evidence="11" key="2">
    <citation type="submission" date="2001-06" db="EMBL/GenBank/DDBJ databases">
        <title>SP1 and Egr regulate transcription of the Dmrt1 gene in Sertoli cells.</title>
        <authorList>
            <person name="Lei N."/>
            <person name="Heckert L.L."/>
        </authorList>
    </citation>
    <scope>NUCLEOTIDE SEQUENCE</scope>
    <source>
        <strain evidence="11">Sprague-Dawley</strain>
    </source>
</reference>
<dbReference type="GO" id="GO:0045840">
    <property type="term" value="P:positive regulation of mitotic nuclear division"/>
    <property type="evidence" value="ECO:0007669"/>
    <property type="project" value="Ensembl"/>
</dbReference>
<keyword evidence="6" id="KW-0804">Transcription</keyword>
<dbReference type="RefSeq" id="NP_446158.1">
    <property type="nucleotide sequence ID" value="NM_053706.1"/>
</dbReference>
<dbReference type="Pfam" id="PF00751">
    <property type="entry name" value="DM"/>
    <property type="match status" value="1"/>
</dbReference>
<feature type="compositionally biased region" description="Low complexity" evidence="9">
    <location>
        <begin position="24"/>
        <end position="40"/>
    </location>
</feature>
<comment type="similarity">
    <text evidence="1">Belongs to the DMRT family.</text>
</comment>
<dbReference type="GO" id="GO:0008354">
    <property type="term" value="P:germ cell migration"/>
    <property type="evidence" value="ECO:0007669"/>
    <property type="project" value="Ensembl"/>
</dbReference>
<dbReference type="PANTHER" id="PTHR12322">
    <property type="entry name" value="DOUBLESEX AND MAB-3 RELATED TRANSCRIPTION FACTOR DMRT"/>
    <property type="match status" value="1"/>
</dbReference>
<dbReference type="KEGG" id="rno:114498"/>
<dbReference type="RGD" id="621640">
    <property type="gene designation" value="Dmrt1"/>
</dbReference>
<protein>
    <submittedName>
        <fullName evidence="11">Doublesex and mab-3 related transcription factor 1</fullName>
    </submittedName>
</protein>
<keyword evidence="4" id="KW-0805">Transcription regulation</keyword>
<keyword evidence="7 8" id="KW-0539">Nucleus</keyword>
<dbReference type="EMBL" id="AF379608">
    <property type="protein sequence ID" value="AAK57706.1"/>
    <property type="molecule type" value="mRNA"/>
</dbReference>
<dbReference type="GO" id="GO:0007127">
    <property type="term" value="P:meiosis I"/>
    <property type="evidence" value="ECO:0007669"/>
    <property type="project" value="Ensembl"/>
</dbReference>
<dbReference type="PROSITE" id="PS40000">
    <property type="entry name" value="DM_1"/>
    <property type="match status" value="1"/>
</dbReference>
<gene>
    <name evidence="12 13" type="primary">Dmrt1</name>
    <name evidence="12" type="ORF">rCG_47376</name>
</gene>
<dbReference type="FunFam" id="4.10.1040.10:FF:000001">
    <property type="entry name" value="doublesex- and mab-3-related transcription factor 1"/>
    <property type="match status" value="1"/>
</dbReference>
<dbReference type="GO" id="GO:0001674">
    <property type="term" value="C:female germ cell nucleus"/>
    <property type="evidence" value="ECO:0007669"/>
    <property type="project" value="Ensembl"/>
</dbReference>
<evidence type="ECO:0000256" key="5">
    <source>
        <dbReference type="ARBA" id="ARBA00023125"/>
    </source>
</evidence>
<reference evidence="12" key="4">
    <citation type="submission" date="2005-07" db="EMBL/GenBank/DDBJ databases">
        <authorList>
            <person name="Mural R.J."/>
            <person name="Li P.W."/>
            <person name="Adams M.D."/>
            <person name="Amanatides P.G."/>
            <person name="Baden-Tillson H."/>
            <person name="Barnstead M."/>
            <person name="Chin S.H."/>
            <person name="Dew I."/>
            <person name="Evans C.A."/>
            <person name="Ferriera S."/>
            <person name="Flanigan M."/>
            <person name="Fosler C."/>
            <person name="Glodek A."/>
            <person name="Gu Z."/>
            <person name="Holt R.A."/>
            <person name="Jennings D."/>
            <person name="Kraft C.L."/>
            <person name="Lu F."/>
            <person name="Nguyen T."/>
            <person name="Nusskern D.R."/>
            <person name="Pfannkoch C.M."/>
            <person name="Sitter C."/>
            <person name="Sutton G.G."/>
            <person name="Venter J.C."/>
            <person name="Wang Z."/>
            <person name="Woodage T."/>
            <person name="Zheng X.H."/>
            <person name="Zhong F."/>
        </authorList>
    </citation>
    <scope>NUCLEOTIDE SEQUENCE</scope>
    <source>
        <strain evidence="12">BN</strain>
    </source>
</reference>